<evidence type="ECO:0000259" key="11">
    <source>
        <dbReference type="PROSITE" id="PS50262"/>
    </source>
</evidence>
<dbReference type="Pfam" id="PF00001">
    <property type="entry name" value="7tm_1"/>
    <property type="match status" value="1"/>
</dbReference>
<dbReference type="PANTHER" id="PTHR24241:SF59">
    <property type="entry name" value="ADIPOKINETIC HORMONE RECEPTOR, ISOFORM C"/>
    <property type="match status" value="1"/>
</dbReference>
<dbReference type="GO" id="GO:0042277">
    <property type="term" value="F:peptide binding"/>
    <property type="evidence" value="ECO:0007669"/>
    <property type="project" value="TreeGrafter"/>
</dbReference>
<evidence type="ECO:0000256" key="10">
    <source>
        <dbReference type="RuleBase" id="RU046427"/>
    </source>
</evidence>
<evidence type="ECO:0000313" key="12">
    <source>
        <dbReference type="EMBL" id="ANO39912.1"/>
    </source>
</evidence>
<feature type="transmembrane region" description="Helical" evidence="10">
    <location>
        <begin position="89"/>
        <end position="114"/>
    </location>
</feature>
<dbReference type="OrthoDB" id="6435638at2759"/>
<dbReference type="InterPro" id="IPR017452">
    <property type="entry name" value="GPCR_Rhodpsn_7TM"/>
</dbReference>
<feature type="transmembrane region" description="Helical" evidence="10">
    <location>
        <begin position="55"/>
        <end position="77"/>
    </location>
</feature>
<organism evidence="12">
    <name type="scientific">Asterias rubens</name>
    <name type="common">Common European starfish</name>
    <name type="synonym">Asterias vulgaris</name>
    <dbReference type="NCBI Taxonomy" id="7604"/>
    <lineage>
        <taxon>Eukaryota</taxon>
        <taxon>Metazoa</taxon>
        <taxon>Echinodermata</taxon>
        <taxon>Eleutherozoa</taxon>
        <taxon>Asterozoa</taxon>
        <taxon>Asteroidea</taxon>
        <taxon>Forcipulatacea</taxon>
        <taxon>Forcipulatida</taxon>
        <taxon>Asteriidae</taxon>
        <taxon>Asterias</taxon>
    </lineage>
</organism>
<accession>A0A1B0YGS0</accession>
<evidence type="ECO:0000256" key="5">
    <source>
        <dbReference type="ARBA" id="ARBA00023040"/>
    </source>
</evidence>
<dbReference type="InterPro" id="IPR001817">
    <property type="entry name" value="Vasoprsn_rcpt"/>
</dbReference>
<feature type="domain" description="G-protein coupled receptors family 1 profile" evidence="11">
    <location>
        <begin position="68"/>
        <end position="337"/>
    </location>
</feature>
<dbReference type="GeneID" id="117295724"/>
<dbReference type="RefSeq" id="XP_033634333.1">
    <property type="nucleotide sequence ID" value="XM_033778442.1"/>
</dbReference>
<feature type="transmembrane region" description="Helical" evidence="10">
    <location>
        <begin position="279"/>
        <end position="297"/>
    </location>
</feature>
<dbReference type="PROSITE" id="PS50262">
    <property type="entry name" value="G_PROTEIN_RECEP_F1_2"/>
    <property type="match status" value="1"/>
</dbReference>
<dbReference type="PRINTS" id="PR00896">
    <property type="entry name" value="VASOPRESSINR"/>
</dbReference>
<keyword evidence="7 10" id="KW-0675">Receptor</keyword>
<evidence type="ECO:0000256" key="4">
    <source>
        <dbReference type="ARBA" id="ARBA00022989"/>
    </source>
</evidence>
<sequence>MATTSVNPTLITYIYETVEVNDTYSNFTKAGPTSDGNGTDYHSGISIYDDYLIRLILYVIIFVVSTIGNTAVLCSLIKGRRRKSRVNLLIMHLTVADLMITFFNIPTYFIWLITYQWYGGDIMCRSVMYIAMVGTYASPFILIVISLDRFASIVFPLSVRQADMRCKIMLRVAWAACIIASIPQLLIHQVMSPKSDPDFTQCVDYGFRKNFPVFWNLYHWFVMAATYFIPLTLIIGCYTSIVIKIFGNSTIRSYSGNNGNRMTLRRSGVDTLPKARVRALKMTGAIVTAFIVCWTPTCIEGTITHANPALGEATPIWLNHIMLAFGFSNVCIDPIVYGMFTVDFRRHFPGCFDCWGGRNILRGRRSGRSTTSSNNYPPVTYASSTRCGTTTGVSGNYHVMELDSRHGTAEKCV</sequence>
<keyword evidence="2" id="KW-1003">Cell membrane</keyword>
<dbReference type="GO" id="GO:0005000">
    <property type="term" value="F:vasopressin receptor activity"/>
    <property type="evidence" value="ECO:0007669"/>
    <property type="project" value="InterPro"/>
</dbReference>
<evidence type="ECO:0000256" key="6">
    <source>
        <dbReference type="ARBA" id="ARBA00023136"/>
    </source>
</evidence>
<dbReference type="OMA" id="THSFRAD"/>
<dbReference type="PANTHER" id="PTHR24241">
    <property type="entry name" value="NEUROPEPTIDE RECEPTOR-RELATED G-PROTEIN COUPLED RECEPTOR"/>
    <property type="match status" value="1"/>
</dbReference>
<keyword evidence="5 10" id="KW-0297">G-protein coupled receptor</keyword>
<comment type="subcellular location">
    <subcellularLocation>
        <location evidence="1 10">Cell membrane</location>
        <topology evidence="1 10">Multi-pass membrane protein</topology>
    </subcellularLocation>
</comment>
<keyword evidence="9 10" id="KW-0807">Transducer</keyword>
<comment type="similarity">
    <text evidence="10">Belongs to the G-protein coupled receptor 1 family. Vasopressin/oxytocin receptor subfamily.</text>
</comment>
<name>A0A1B0YGS0_ASTRU</name>
<evidence type="ECO:0000256" key="1">
    <source>
        <dbReference type="ARBA" id="ARBA00004651"/>
    </source>
</evidence>
<dbReference type="InterPro" id="IPR000276">
    <property type="entry name" value="GPCR_Rhodpsn"/>
</dbReference>
<keyword evidence="4 10" id="KW-1133">Transmembrane helix</keyword>
<keyword evidence="8 10" id="KW-0325">Glycoprotein</keyword>
<protein>
    <submittedName>
        <fullName evidence="12">Gonadotropin-releasing hormone (GnRH)-type receptor</fullName>
    </submittedName>
</protein>
<dbReference type="GO" id="GO:0005886">
    <property type="term" value="C:plasma membrane"/>
    <property type="evidence" value="ECO:0007669"/>
    <property type="project" value="UniProtKB-SubCell"/>
</dbReference>
<dbReference type="Gene3D" id="1.20.1070.10">
    <property type="entry name" value="Rhodopsin 7-helix transmembrane proteins"/>
    <property type="match status" value="1"/>
</dbReference>
<reference evidence="12" key="1">
    <citation type="journal article" date="2016" name="Sci. Rep.">
        <title>Urbilaterian origin of paralogous GnRH and corazonin neuropeptide signalling pathways.</title>
        <authorList>
            <person name="Tian S."/>
            <person name="Zandawala M."/>
            <person name="Beets I."/>
            <person name="Baytemur E."/>
            <person name="Slade S.E."/>
            <person name="Scrivens J.H."/>
            <person name="Elphick M.R."/>
        </authorList>
    </citation>
    <scope>NUCLEOTIDE SEQUENCE</scope>
    <source>
        <tissue evidence="12">Radial nerve</tissue>
    </source>
</reference>
<dbReference type="AlphaFoldDB" id="A0A1B0YGS0"/>
<evidence type="ECO:0000256" key="7">
    <source>
        <dbReference type="ARBA" id="ARBA00023170"/>
    </source>
</evidence>
<feature type="transmembrane region" description="Helical" evidence="10">
    <location>
        <begin position="126"/>
        <end position="147"/>
    </location>
</feature>
<feature type="transmembrane region" description="Helical" evidence="10">
    <location>
        <begin position="217"/>
        <end position="243"/>
    </location>
</feature>
<evidence type="ECO:0000256" key="2">
    <source>
        <dbReference type="ARBA" id="ARBA00022475"/>
    </source>
</evidence>
<feature type="transmembrane region" description="Helical" evidence="10">
    <location>
        <begin position="168"/>
        <end position="187"/>
    </location>
</feature>
<proteinExistence type="evidence at transcript level"/>
<feature type="transmembrane region" description="Helical" evidence="10">
    <location>
        <begin position="317"/>
        <end position="340"/>
    </location>
</feature>
<evidence type="ECO:0000256" key="9">
    <source>
        <dbReference type="ARBA" id="ARBA00023224"/>
    </source>
</evidence>
<keyword evidence="6 10" id="KW-0472">Membrane</keyword>
<evidence type="ECO:0000256" key="3">
    <source>
        <dbReference type="ARBA" id="ARBA00022692"/>
    </source>
</evidence>
<dbReference type="SUPFAM" id="SSF81321">
    <property type="entry name" value="Family A G protein-coupled receptor-like"/>
    <property type="match status" value="1"/>
</dbReference>
<keyword evidence="3 10" id="KW-0812">Transmembrane</keyword>
<dbReference type="GO" id="GO:0032870">
    <property type="term" value="P:cellular response to hormone stimulus"/>
    <property type="evidence" value="ECO:0007669"/>
    <property type="project" value="TreeGrafter"/>
</dbReference>
<dbReference type="EMBL" id="KU888680">
    <property type="protein sequence ID" value="ANO39912.1"/>
    <property type="molecule type" value="mRNA"/>
</dbReference>
<dbReference type="PRINTS" id="PR00237">
    <property type="entry name" value="GPCRRHODOPSN"/>
</dbReference>
<evidence type="ECO:0000256" key="8">
    <source>
        <dbReference type="ARBA" id="ARBA00023180"/>
    </source>
</evidence>